<reference evidence="1" key="1">
    <citation type="submission" date="2020-05" db="EMBL/GenBank/DDBJ databases">
        <authorList>
            <person name="Rincon C."/>
            <person name="Sanders R I."/>
            <person name="Robbins C."/>
            <person name="Chaturvedi A."/>
        </authorList>
    </citation>
    <scope>NUCLEOTIDE SEQUENCE</scope>
    <source>
        <strain evidence="1">CHB12</strain>
    </source>
</reference>
<protein>
    <submittedName>
        <fullName evidence="1">Uncharacterized protein</fullName>
    </submittedName>
</protein>
<name>A0A915ZKJ4_9GLOM</name>
<dbReference type="OrthoDB" id="2420179at2759"/>
<sequence>MKELQNGIPMMIKDEQVWISAGFGMGMADLPQGNDIAGIKRHNAEYGCRTCKVSQSQLSDADFDIFQNGRYHHLTSRIYDEIKTARNSTTKKNIAQEYGLCLNPNILDDLARDHHLQTPQDPFHCLAGLAHYLIIYLTMS</sequence>
<evidence type="ECO:0000313" key="1">
    <source>
        <dbReference type="EMBL" id="CAB5381067.1"/>
    </source>
</evidence>
<evidence type="ECO:0000313" key="2">
    <source>
        <dbReference type="Proteomes" id="UP000684084"/>
    </source>
</evidence>
<dbReference type="AlphaFoldDB" id="A0A915ZKJ4"/>
<dbReference type="EMBL" id="CAGKOT010000043">
    <property type="protein sequence ID" value="CAB5381067.1"/>
    <property type="molecule type" value="Genomic_DNA"/>
</dbReference>
<organism evidence="1 2">
    <name type="scientific">Rhizophagus irregularis</name>
    <dbReference type="NCBI Taxonomy" id="588596"/>
    <lineage>
        <taxon>Eukaryota</taxon>
        <taxon>Fungi</taxon>
        <taxon>Fungi incertae sedis</taxon>
        <taxon>Mucoromycota</taxon>
        <taxon>Glomeromycotina</taxon>
        <taxon>Glomeromycetes</taxon>
        <taxon>Glomerales</taxon>
        <taxon>Glomeraceae</taxon>
        <taxon>Rhizophagus</taxon>
    </lineage>
</organism>
<accession>A0A915ZKJ4</accession>
<gene>
    <name evidence="1" type="ORF">CHRIB12_LOCUS17395</name>
</gene>
<comment type="caution">
    <text evidence="1">The sequence shown here is derived from an EMBL/GenBank/DDBJ whole genome shotgun (WGS) entry which is preliminary data.</text>
</comment>
<proteinExistence type="predicted"/>
<dbReference type="VEuPathDB" id="FungiDB:RhiirFUN_012927"/>
<dbReference type="Proteomes" id="UP000684084">
    <property type="component" value="Unassembled WGS sequence"/>
</dbReference>